<evidence type="ECO:0000256" key="3">
    <source>
        <dbReference type="ARBA" id="ARBA00010876"/>
    </source>
</evidence>
<name>A0ABQ2P3J2_9NEIS</name>
<dbReference type="Pfam" id="PF00849">
    <property type="entry name" value="PseudoU_synth_2"/>
    <property type="match status" value="1"/>
</dbReference>
<dbReference type="InterPro" id="IPR002942">
    <property type="entry name" value="S4_RNA-bd"/>
</dbReference>
<comment type="catalytic activity">
    <reaction evidence="1">
        <text>uridine(955/2504/2580) in 23S rRNA = pseudouridine(955/2504/2580) in 23S rRNA</text>
        <dbReference type="Rhea" id="RHEA:42528"/>
        <dbReference type="Rhea" id="RHEA-COMP:10099"/>
        <dbReference type="Rhea" id="RHEA-COMP:10100"/>
        <dbReference type="ChEBI" id="CHEBI:65314"/>
        <dbReference type="ChEBI" id="CHEBI:65315"/>
        <dbReference type="EC" id="5.4.99.24"/>
    </reaction>
</comment>
<dbReference type="SUPFAM" id="SSF55120">
    <property type="entry name" value="Pseudouridine synthase"/>
    <property type="match status" value="1"/>
</dbReference>
<comment type="catalytic activity">
    <reaction evidence="8">
        <text>a uridine in RNA = a pseudouridine in RNA</text>
        <dbReference type="Rhea" id="RHEA:48348"/>
        <dbReference type="Rhea" id="RHEA-COMP:12068"/>
        <dbReference type="Rhea" id="RHEA-COMP:12069"/>
        <dbReference type="ChEBI" id="CHEBI:65314"/>
        <dbReference type="ChEBI" id="CHEBI:65315"/>
    </reaction>
</comment>
<dbReference type="SUPFAM" id="SSF55174">
    <property type="entry name" value="Alpha-L RNA-binding motif"/>
    <property type="match status" value="1"/>
</dbReference>
<keyword evidence="5 7" id="KW-0694">RNA-binding</keyword>
<dbReference type="Pfam" id="PF01479">
    <property type="entry name" value="S4"/>
    <property type="match status" value="1"/>
</dbReference>
<evidence type="ECO:0000256" key="1">
    <source>
        <dbReference type="ARBA" id="ARBA00000381"/>
    </source>
</evidence>
<dbReference type="Gene3D" id="3.30.2350.10">
    <property type="entry name" value="Pseudouridine synthase"/>
    <property type="match status" value="1"/>
</dbReference>
<evidence type="ECO:0000256" key="8">
    <source>
        <dbReference type="RuleBase" id="RU362028"/>
    </source>
</evidence>
<evidence type="ECO:0000256" key="6">
    <source>
        <dbReference type="ARBA" id="ARBA00023235"/>
    </source>
</evidence>
<dbReference type="PROSITE" id="PS50889">
    <property type="entry name" value="S4"/>
    <property type="match status" value="1"/>
</dbReference>
<evidence type="ECO:0000256" key="5">
    <source>
        <dbReference type="ARBA" id="ARBA00022884"/>
    </source>
</evidence>
<evidence type="ECO:0000256" key="4">
    <source>
        <dbReference type="ARBA" id="ARBA00022552"/>
    </source>
</evidence>
<dbReference type="Gene3D" id="3.10.290.10">
    <property type="entry name" value="RNA-binding S4 domain"/>
    <property type="match status" value="1"/>
</dbReference>
<feature type="domain" description="RNA-binding S4" evidence="9">
    <location>
        <begin position="21"/>
        <end position="86"/>
    </location>
</feature>
<dbReference type="PROSITE" id="PS01129">
    <property type="entry name" value="PSI_RLU"/>
    <property type="match status" value="1"/>
</dbReference>
<dbReference type="RefSeq" id="WP_188701081.1">
    <property type="nucleotide sequence ID" value="NZ_BMLX01000001.1"/>
</dbReference>
<evidence type="ECO:0000256" key="2">
    <source>
        <dbReference type="ARBA" id="ARBA00002876"/>
    </source>
</evidence>
<evidence type="ECO:0000259" key="9">
    <source>
        <dbReference type="SMART" id="SM00363"/>
    </source>
</evidence>
<protein>
    <recommendedName>
        <fullName evidence="8">Pseudouridine synthase</fullName>
        <ecNumber evidence="8">5.4.99.-</ecNumber>
    </recommendedName>
</protein>
<evidence type="ECO:0000313" key="11">
    <source>
        <dbReference type="Proteomes" id="UP000637267"/>
    </source>
</evidence>
<reference evidence="11" key="1">
    <citation type="journal article" date="2019" name="Int. J. Syst. Evol. Microbiol.">
        <title>The Global Catalogue of Microorganisms (GCM) 10K type strain sequencing project: providing services to taxonomists for standard genome sequencing and annotation.</title>
        <authorList>
            <consortium name="The Broad Institute Genomics Platform"/>
            <consortium name="The Broad Institute Genome Sequencing Center for Infectious Disease"/>
            <person name="Wu L."/>
            <person name="Ma J."/>
        </authorList>
    </citation>
    <scope>NUCLEOTIDE SEQUENCE [LARGE SCALE GENOMIC DNA]</scope>
    <source>
        <strain evidence="11">CGMCC 1.8859</strain>
    </source>
</reference>
<keyword evidence="6 8" id="KW-0413">Isomerase</keyword>
<proteinExistence type="inferred from homology"/>
<dbReference type="PANTHER" id="PTHR21600">
    <property type="entry name" value="MITOCHONDRIAL RNA PSEUDOURIDINE SYNTHASE"/>
    <property type="match status" value="1"/>
</dbReference>
<comment type="caution">
    <text evidence="10">The sequence shown here is derived from an EMBL/GenBank/DDBJ whole genome shotgun (WGS) entry which is preliminary data.</text>
</comment>
<dbReference type="InterPro" id="IPR050188">
    <property type="entry name" value="RluA_PseudoU_synthase"/>
</dbReference>
<organism evidence="10 11">
    <name type="scientific">Silvimonas iriomotensis</name>
    <dbReference type="NCBI Taxonomy" id="449662"/>
    <lineage>
        <taxon>Bacteria</taxon>
        <taxon>Pseudomonadati</taxon>
        <taxon>Pseudomonadota</taxon>
        <taxon>Betaproteobacteria</taxon>
        <taxon>Neisseriales</taxon>
        <taxon>Chitinibacteraceae</taxon>
        <taxon>Silvimonas</taxon>
    </lineage>
</organism>
<dbReference type="InterPro" id="IPR006224">
    <property type="entry name" value="PsdUridine_synth_RluA-like_CS"/>
</dbReference>
<comment type="function">
    <text evidence="2">Responsible for synthesis of pseudouridine from uracil at positions 955, 2504 and 2580 in 23S ribosomal RNA.</text>
</comment>
<keyword evidence="11" id="KW-1185">Reference proteome</keyword>
<dbReference type="Proteomes" id="UP000637267">
    <property type="component" value="Unassembled WGS sequence"/>
</dbReference>
<evidence type="ECO:0000256" key="7">
    <source>
        <dbReference type="PROSITE-ProRule" id="PRU00182"/>
    </source>
</evidence>
<evidence type="ECO:0000313" key="10">
    <source>
        <dbReference type="EMBL" id="GGP17522.1"/>
    </source>
</evidence>
<comment type="similarity">
    <text evidence="3 8">Belongs to the pseudouridine synthase RluA family.</text>
</comment>
<dbReference type="CDD" id="cd02869">
    <property type="entry name" value="PseudoU_synth_RluA_like"/>
    <property type="match status" value="1"/>
</dbReference>
<dbReference type="InterPro" id="IPR006225">
    <property type="entry name" value="PsdUridine_synth_RluC/D"/>
</dbReference>
<dbReference type="EMBL" id="BMLX01000001">
    <property type="protein sequence ID" value="GGP17522.1"/>
    <property type="molecule type" value="Genomic_DNA"/>
</dbReference>
<dbReference type="InterPro" id="IPR020103">
    <property type="entry name" value="PsdUridine_synth_cat_dom_sf"/>
</dbReference>
<dbReference type="NCBIfam" id="TIGR00005">
    <property type="entry name" value="rluA_subfam"/>
    <property type="match status" value="1"/>
</dbReference>
<gene>
    <name evidence="10" type="primary">rluC</name>
    <name evidence="10" type="ORF">GCM10010970_00110</name>
</gene>
<dbReference type="InterPro" id="IPR006145">
    <property type="entry name" value="PsdUridine_synth_RsuA/RluA"/>
</dbReference>
<dbReference type="InterPro" id="IPR036986">
    <property type="entry name" value="S4_RNA-bd_sf"/>
</dbReference>
<dbReference type="SMART" id="SM00363">
    <property type="entry name" value="S4"/>
    <property type="match status" value="1"/>
</dbReference>
<dbReference type="PANTHER" id="PTHR21600:SF92">
    <property type="entry name" value="RIBOSOMAL LARGE SUBUNIT PSEUDOURIDINE SYNTHASE C"/>
    <property type="match status" value="1"/>
</dbReference>
<dbReference type="EC" id="5.4.99.-" evidence="8"/>
<accession>A0ABQ2P3J2</accession>
<keyword evidence="4" id="KW-0698">rRNA processing</keyword>
<sequence length="331" mass="37002">MSQTSKASVNFIEITSEQAGQRLDNFLLRELKGVPKSRVYKIIRGGEVRVNKGRVDVTYRLETGDVVRVPPVRMAEAPDIAPAQAAAQRIDLPILFEDDAMLAINKPAGLAVHGGSGVNFGVIELLRAQRPDAKFLELVHRLDRETSGILMVAKKRSALVKLHDMLRDNHNIDKRYLAMVAGVWPDDKRHVRFKLFKYHTPEGERRVRVAADGQEAHTIVYRRRVGEQYSLVECELKTGRTHQIRVHLASSGFPILGDEKYGDFALNKQLPKEGLKRMFLHAWQLTLAHPISGDELKIEAPLPTELAQFVEATTQARKTASSAAQGKPARG</sequence>
<dbReference type="CDD" id="cd00165">
    <property type="entry name" value="S4"/>
    <property type="match status" value="1"/>
</dbReference>